<name>A0AAP0KKV4_9MAGN</name>
<keyword evidence="2" id="KW-1185">Reference proteome</keyword>
<evidence type="ECO:0000313" key="2">
    <source>
        <dbReference type="Proteomes" id="UP001417504"/>
    </source>
</evidence>
<accession>A0AAP0KKV4</accession>
<reference evidence="1 2" key="1">
    <citation type="submission" date="2024-01" db="EMBL/GenBank/DDBJ databases">
        <title>Genome assemblies of Stephania.</title>
        <authorList>
            <person name="Yang L."/>
        </authorList>
    </citation>
    <scope>NUCLEOTIDE SEQUENCE [LARGE SCALE GENOMIC DNA]</scope>
    <source>
        <strain evidence="1">QJT</strain>
        <tissue evidence="1">Leaf</tissue>
    </source>
</reference>
<organism evidence="1 2">
    <name type="scientific">Stephania japonica</name>
    <dbReference type="NCBI Taxonomy" id="461633"/>
    <lineage>
        <taxon>Eukaryota</taxon>
        <taxon>Viridiplantae</taxon>
        <taxon>Streptophyta</taxon>
        <taxon>Embryophyta</taxon>
        <taxon>Tracheophyta</taxon>
        <taxon>Spermatophyta</taxon>
        <taxon>Magnoliopsida</taxon>
        <taxon>Ranunculales</taxon>
        <taxon>Menispermaceae</taxon>
        <taxon>Menispermoideae</taxon>
        <taxon>Cissampelideae</taxon>
        <taxon>Stephania</taxon>
    </lineage>
</organism>
<sequence>MALKKNRNQQRIEDIYHQHIQAWNEQRFAQNFASLEQLQVQLNELSAIMAITRVLLRVRVRNDHIRNCQKEPIVFEETDIDFSFNGKGEFEDEKIYVNFDDPPKFDVGDEDSIEERVVFGDEGHVIKVILQSTIPQVLETVVDNGVVDNYLIEKGVESKVKFAWTKQFCSLTDDMDEELVVDALQDSHSGVFVDNFSFEVKVSFEDKVVLS</sequence>
<protein>
    <submittedName>
        <fullName evidence="1">Uncharacterized protein</fullName>
    </submittedName>
</protein>
<evidence type="ECO:0000313" key="1">
    <source>
        <dbReference type="EMBL" id="KAK9153965.1"/>
    </source>
</evidence>
<dbReference type="EMBL" id="JBBNAE010000001">
    <property type="protein sequence ID" value="KAK9153965.1"/>
    <property type="molecule type" value="Genomic_DNA"/>
</dbReference>
<dbReference type="AlphaFoldDB" id="A0AAP0KKV4"/>
<gene>
    <name evidence="1" type="ORF">Sjap_001445</name>
</gene>
<proteinExistence type="predicted"/>
<dbReference type="Proteomes" id="UP001417504">
    <property type="component" value="Unassembled WGS sequence"/>
</dbReference>
<comment type="caution">
    <text evidence="1">The sequence shown here is derived from an EMBL/GenBank/DDBJ whole genome shotgun (WGS) entry which is preliminary data.</text>
</comment>